<dbReference type="PANTHER" id="PTHR33110">
    <property type="entry name" value="F-BOX/KELCH-REPEAT PROTEIN-RELATED"/>
    <property type="match status" value="1"/>
</dbReference>
<dbReference type="Pfam" id="PF03478">
    <property type="entry name" value="Beta-prop_KIB1-4"/>
    <property type="match status" value="1"/>
</dbReference>
<feature type="domain" description="KIB1-4 beta-propeller" evidence="1">
    <location>
        <begin position="82"/>
        <end position="356"/>
    </location>
</feature>
<dbReference type="HOGENOM" id="CLU_019286_5_1_1"/>
<dbReference type="InterPro" id="IPR005174">
    <property type="entry name" value="KIB1-4_b-propeller"/>
</dbReference>
<dbReference type="eggNOG" id="ENOG502R462">
    <property type="taxonomic scope" value="Eukaryota"/>
</dbReference>
<evidence type="ECO:0000259" key="1">
    <source>
        <dbReference type="Pfam" id="PF03478"/>
    </source>
</evidence>
<dbReference type="AlphaFoldDB" id="A0A0D9WJ59"/>
<dbReference type="PANTHER" id="PTHR33110:SF135">
    <property type="entry name" value="OS05G0539300 PROTEIN"/>
    <property type="match status" value="1"/>
</dbReference>
<dbReference type="STRING" id="77586.A0A0D9WJ59"/>
<name>A0A0D9WJ59_9ORYZ</name>
<accession>A0A0D9WJ59</accession>
<protein>
    <recommendedName>
        <fullName evidence="1">KIB1-4 beta-propeller domain-containing protein</fullName>
    </recommendedName>
</protein>
<dbReference type="Gene3D" id="1.20.1280.50">
    <property type="match status" value="1"/>
</dbReference>
<dbReference type="Proteomes" id="UP000032180">
    <property type="component" value="Chromosome 5"/>
</dbReference>
<evidence type="ECO:0000313" key="2">
    <source>
        <dbReference type="EnsemblPlants" id="LPERR05G19980.1"/>
    </source>
</evidence>
<sequence length="409" mass="46653">MADQSLLRSAAAGLTVDALYLIAHRVPCEIDRLHMSRVCHSWREALTKTKPAPPAPPPPLQWLLLPKGADGERPPTFSCAVSSCRVHPFFLPRGAHRARCFGSYDGAWLFLAVDVDKGKGQAADHVLVNLNNFKFLDLPNAIRVFAGFRRDGLESIAIVAAVLSRPPTERGCIVDLRFSPRRVAFWRMGDWVISQRFEAWAWPPEGVDDLLYHDGYFLFLTTQEHVLECPEPIFYKDGVRVDSTLQRFQPRPRPRVDGDELILARYLVRSREKLLMVVRLSSSLRDDSPSPTTSSFRVFEKEEKSLDGGGSEYSWRELKKLEGRMLFVGRGCSRCYEEDNGYPGMEGVYFLDDRSFRNRISMGFDDDPPQLQYHCSDNGKWSADAQMVRRCFFPEQDLSDYSPPVWILP</sequence>
<organism evidence="2 3">
    <name type="scientific">Leersia perrieri</name>
    <dbReference type="NCBI Taxonomy" id="77586"/>
    <lineage>
        <taxon>Eukaryota</taxon>
        <taxon>Viridiplantae</taxon>
        <taxon>Streptophyta</taxon>
        <taxon>Embryophyta</taxon>
        <taxon>Tracheophyta</taxon>
        <taxon>Spermatophyta</taxon>
        <taxon>Magnoliopsida</taxon>
        <taxon>Liliopsida</taxon>
        <taxon>Poales</taxon>
        <taxon>Poaceae</taxon>
        <taxon>BOP clade</taxon>
        <taxon>Oryzoideae</taxon>
        <taxon>Oryzeae</taxon>
        <taxon>Oryzinae</taxon>
        <taxon>Leersia</taxon>
    </lineage>
</organism>
<evidence type="ECO:0000313" key="3">
    <source>
        <dbReference type="Proteomes" id="UP000032180"/>
    </source>
</evidence>
<dbReference type="EnsemblPlants" id="LPERR05G19980.1">
    <property type="protein sequence ID" value="LPERR05G19980.1"/>
    <property type="gene ID" value="LPERR05G19980"/>
</dbReference>
<reference evidence="2 3" key="1">
    <citation type="submission" date="2012-08" db="EMBL/GenBank/DDBJ databases">
        <title>Oryza genome evolution.</title>
        <authorList>
            <person name="Wing R.A."/>
        </authorList>
    </citation>
    <scope>NUCLEOTIDE SEQUENCE</scope>
</reference>
<reference evidence="2" key="3">
    <citation type="submission" date="2015-04" db="UniProtKB">
        <authorList>
            <consortium name="EnsemblPlants"/>
        </authorList>
    </citation>
    <scope>IDENTIFICATION</scope>
</reference>
<reference evidence="3" key="2">
    <citation type="submission" date="2013-12" db="EMBL/GenBank/DDBJ databases">
        <authorList>
            <person name="Yu Y."/>
            <person name="Lee S."/>
            <person name="de Baynast K."/>
            <person name="Wissotski M."/>
            <person name="Liu L."/>
            <person name="Talag J."/>
            <person name="Goicoechea J."/>
            <person name="Angelova A."/>
            <person name="Jetty R."/>
            <person name="Kudrna D."/>
            <person name="Golser W."/>
            <person name="Rivera L."/>
            <person name="Zhang J."/>
            <person name="Wing R."/>
        </authorList>
    </citation>
    <scope>NUCLEOTIDE SEQUENCE</scope>
</reference>
<proteinExistence type="predicted"/>
<keyword evidence="3" id="KW-1185">Reference proteome</keyword>
<dbReference type="Gramene" id="LPERR05G19980.1">
    <property type="protein sequence ID" value="LPERR05G19980.1"/>
    <property type="gene ID" value="LPERR05G19980"/>
</dbReference>